<gene>
    <name evidence="1" type="ORF">E3N88_12000</name>
</gene>
<reference evidence="1 2" key="1">
    <citation type="submission" date="2019-05" db="EMBL/GenBank/DDBJ databases">
        <title>Mikania micrantha, genome provides insights into the molecular mechanism of rapid growth.</title>
        <authorList>
            <person name="Liu B."/>
        </authorList>
    </citation>
    <scope>NUCLEOTIDE SEQUENCE [LARGE SCALE GENOMIC DNA]</scope>
    <source>
        <strain evidence="1">NLD-2019</strain>
        <tissue evidence="1">Leaf</tissue>
    </source>
</reference>
<dbReference type="AlphaFoldDB" id="A0A5N6P612"/>
<evidence type="ECO:0000313" key="2">
    <source>
        <dbReference type="Proteomes" id="UP000326396"/>
    </source>
</evidence>
<comment type="caution">
    <text evidence="1">The sequence shown here is derived from an EMBL/GenBank/DDBJ whole genome shotgun (WGS) entry which is preliminary data.</text>
</comment>
<dbReference type="EMBL" id="SZYD01000006">
    <property type="protein sequence ID" value="KAD5960528.1"/>
    <property type="molecule type" value="Genomic_DNA"/>
</dbReference>
<evidence type="ECO:0000313" key="1">
    <source>
        <dbReference type="EMBL" id="KAD5960528.1"/>
    </source>
</evidence>
<proteinExistence type="predicted"/>
<protein>
    <submittedName>
        <fullName evidence="1">Uncharacterized protein</fullName>
    </submittedName>
</protein>
<sequence length="166" mass="18643">MSSEGSSEDLSSEASVFYLSSEAIGFYLSLPKVLLKTCLRKLVSCNIYYKDYLKGGFASSVLIFQQSPSGLMKPNHLMLDPNQFLEHQTQWGKNHENVYGLSPSFWLNQPETRQGRKKGREKGEKCSLKGSGGRVVVVKVVEKIRKPSNEGACMGLDLDYRTKDIR</sequence>
<organism evidence="1 2">
    <name type="scientific">Mikania micrantha</name>
    <name type="common">bitter vine</name>
    <dbReference type="NCBI Taxonomy" id="192012"/>
    <lineage>
        <taxon>Eukaryota</taxon>
        <taxon>Viridiplantae</taxon>
        <taxon>Streptophyta</taxon>
        <taxon>Embryophyta</taxon>
        <taxon>Tracheophyta</taxon>
        <taxon>Spermatophyta</taxon>
        <taxon>Magnoliopsida</taxon>
        <taxon>eudicotyledons</taxon>
        <taxon>Gunneridae</taxon>
        <taxon>Pentapetalae</taxon>
        <taxon>asterids</taxon>
        <taxon>campanulids</taxon>
        <taxon>Asterales</taxon>
        <taxon>Asteraceae</taxon>
        <taxon>Asteroideae</taxon>
        <taxon>Heliantheae alliance</taxon>
        <taxon>Eupatorieae</taxon>
        <taxon>Mikania</taxon>
    </lineage>
</organism>
<accession>A0A5N6P612</accession>
<name>A0A5N6P612_9ASTR</name>
<dbReference type="Proteomes" id="UP000326396">
    <property type="component" value="Linkage Group LG14"/>
</dbReference>
<keyword evidence="2" id="KW-1185">Reference proteome</keyword>